<reference evidence="3" key="1">
    <citation type="submission" date="2017-02" db="UniProtKB">
        <authorList>
            <consortium name="WormBaseParasite"/>
        </authorList>
    </citation>
    <scope>IDENTIFICATION</scope>
</reference>
<keyword evidence="2" id="KW-1185">Reference proteome</keyword>
<proteinExistence type="predicted"/>
<dbReference type="EMBL" id="UYYF01002165">
    <property type="protein sequence ID" value="VDN00319.1"/>
    <property type="molecule type" value="Genomic_DNA"/>
</dbReference>
<name>A0A0N5CTW0_THECL</name>
<dbReference type="WBParaSite" id="TCLT_0000367201-mRNA-1">
    <property type="protein sequence ID" value="TCLT_0000367201-mRNA-1"/>
    <property type="gene ID" value="TCLT_0000367201"/>
</dbReference>
<evidence type="ECO:0000313" key="2">
    <source>
        <dbReference type="Proteomes" id="UP000276776"/>
    </source>
</evidence>
<evidence type="ECO:0000313" key="1">
    <source>
        <dbReference type="EMBL" id="VDN00319.1"/>
    </source>
</evidence>
<accession>A0A0N5CTW0</accession>
<organism evidence="3">
    <name type="scientific">Thelazia callipaeda</name>
    <name type="common">Oriental eyeworm</name>
    <name type="synonym">Parasitic nematode</name>
    <dbReference type="NCBI Taxonomy" id="103827"/>
    <lineage>
        <taxon>Eukaryota</taxon>
        <taxon>Metazoa</taxon>
        <taxon>Ecdysozoa</taxon>
        <taxon>Nematoda</taxon>
        <taxon>Chromadorea</taxon>
        <taxon>Rhabditida</taxon>
        <taxon>Spirurina</taxon>
        <taxon>Spiruromorpha</taxon>
        <taxon>Thelazioidea</taxon>
        <taxon>Thelaziidae</taxon>
        <taxon>Thelazia</taxon>
    </lineage>
</organism>
<dbReference type="Proteomes" id="UP000276776">
    <property type="component" value="Unassembled WGS sequence"/>
</dbReference>
<protein>
    <submittedName>
        <fullName evidence="1 3">Uncharacterized protein</fullName>
    </submittedName>
</protein>
<evidence type="ECO:0000313" key="3">
    <source>
        <dbReference type="WBParaSite" id="TCLT_0000367201-mRNA-1"/>
    </source>
</evidence>
<gene>
    <name evidence="1" type="ORF">TCLT_LOCUS3661</name>
</gene>
<reference evidence="1 2" key="2">
    <citation type="submission" date="2018-11" db="EMBL/GenBank/DDBJ databases">
        <authorList>
            <consortium name="Pathogen Informatics"/>
        </authorList>
    </citation>
    <scope>NUCLEOTIDE SEQUENCE [LARGE SCALE GENOMIC DNA]</scope>
</reference>
<dbReference type="AlphaFoldDB" id="A0A0N5CTW0"/>
<sequence length="69" mass="7893">MRREKFLIYLSFAIDSFKLPERNMATSRMGRLTNFVLMEGQIIEISIAHDMFCEAMSICAVFSVLAGKI</sequence>